<feature type="compositionally biased region" description="Pro residues" evidence="1">
    <location>
        <begin position="166"/>
        <end position="176"/>
    </location>
</feature>
<organism evidence="2 3">
    <name type="scientific">Cyclotella atomus</name>
    <dbReference type="NCBI Taxonomy" id="382360"/>
    <lineage>
        <taxon>Eukaryota</taxon>
        <taxon>Sar</taxon>
        <taxon>Stramenopiles</taxon>
        <taxon>Ochrophyta</taxon>
        <taxon>Bacillariophyta</taxon>
        <taxon>Coscinodiscophyceae</taxon>
        <taxon>Thalassiosirophycidae</taxon>
        <taxon>Stephanodiscales</taxon>
        <taxon>Stephanodiscaceae</taxon>
        <taxon>Cyclotella</taxon>
    </lineage>
</organism>
<proteinExistence type="predicted"/>
<name>A0ABD3NJG9_9STRA</name>
<feature type="region of interest" description="Disordered" evidence="1">
    <location>
        <begin position="1"/>
        <end position="54"/>
    </location>
</feature>
<gene>
    <name evidence="2" type="ORF">ACHAWO_010185</name>
</gene>
<evidence type="ECO:0000313" key="2">
    <source>
        <dbReference type="EMBL" id="KAL3776027.1"/>
    </source>
</evidence>
<reference evidence="2 3" key="1">
    <citation type="submission" date="2024-10" db="EMBL/GenBank/DDBJ databases">
        <title>Updated reference genomes for cyclostephanoid diatoms.</title>
        <authorList>
            <person name="Roberts W.R."/>
            <person name="Alverson A.J."/>
        </authorList>
    </citation>
    <scope>NUCLEOTIDE SEQUENCE [LARGE SCALE GENOMIC DNA]</scope>
    <source>
        <strain evidence="2 3">AJA010-31</strain>
    </source>
</reference>
<feature type="compositionally biased region" description="Basic and acidic residues" evidence="1">
    <location>
        <begin position="370"/>
        <end position="393"/>
    </location>
</feature>
<comment type="caution">
    <text evidence="2">The sequence shown here is derived from an EMBL/GenBank/DDBJ whole genome shotgun (WGS) entry which is preliminary data.</text>
</comment>
<accession>A0ABD3NJG9</accession>
<feature type="region of interest" description="Disordered" evidence="1">
    <location>
        <begin position="366"/>
        <end position="394"/>
    </location>
</feature>
<feature type="region of interest" description="Disordered" evidence="1">
    <location>
        <begin position="162"/>
        <end position="184"/>
    </location>
</feature>
<protein>
    <submittedName>
        <fullName evidence="2">Uncharacterized protein</fullName>
    </submittedName>
</protein>
<dbReference type="AlphaFoldDB" id="A0ABD3NJG9"/>
<dbReference type="EMBL" id="JALLPJ020001122">
    <property type="protein sequence ID" value="KAL3776027.1"/>
    <property type="molecule type" value="Genomic_DNA"/>
</dbReference>
<feature type="region of interest" description="Disordered" evidence="1">
    <location>
        <begin position="636"/>
        <end position="683"/>
    </location>
</feature>
<feature type="compositionally biased region" description="Polar residues" evidence="1">
    <location>
        <begin position="649"/>
        <end position="668"/>
    </location>
</feature>
<dbReference type="Proteomes" id="UP001530400">
    <property type="component" value="Unassembled WGS sequence"/>
</dbReference>
<evidence type="ECO:0000256" key="1">
    <source>
        <dbReference type="SAM" id="MobiDB-lite"/>
    </source>
</evidence>
<keyword evidence="3" id="KW-1185">Reference proteome</keyword>
<evidence type="ECO:0000313" key="3">
    <source>
        <dbReference type="Proteomes" id="UP001530400"/>
    </source>
</evidence>
<feature type="region of interest" description="Disordered" evidence="1">
    <location>
        <begin position="585"/>
        <end position="608"/>
    </location>
</feature>
<feature type="compositionally biased region" description="Polar residues" evidence="1">
    <location>
        <begin position="1"/>
        <end position="37"/>
    </location>
</feature>
<sequence>MEPLQSSSPFSFQNGGGYTSYSKQYTNNQDNGTTYSTDLREQERPPLTPTSQNRYNQQQVAQKMVNSDYNQVRPSGSTPIRNQQYDFHIRTARGEHELVYDDVGKEDLIPPWETASSTNREKYVKRCAERSMLRRQGVGRPSVGVDENYMHCTEEEQYPSTLLHLPTPPQQQPQSPPTSTKSVSFNTRDKIHQWDDQLDELKHVDEVFFAAAKYLLEDVHNVANDYKYLEMEEEDFNLMQSVRGDVEGAVRGGTGGIGIFAKLFQCGDLNRTSSSTKPYLGIDGEILDDGQVQVAHPPRKKFKLTEKLLSDFQAALNYRLSKLDECDNETIEDRNDTAMQTREIARKIDAYGLPKLWRNECQEVADPNDELPRKESLVKPHQPENSPQRHADTHYFPLLPTENDDGEAEVEVAFKNPSETVIKSIKNESSSNLLSFFTSIFKSKTTPTEEQCEQNLQRIGCEIQKVHQMNNMTHNASVQSACRHRIAKLNYEERFYQIIKEQYKIRQMQQTTRTGSVKFACQERLKQLMMELESLRVDEEDTLKDVAGQSWLDKAKQYVDSTYDDQPSLRNNAEEQYQPYKSTFHSDPRNIQYPQQSQQRQCHERYSSRFDERNHHASKDAPVHSPEYTHHRINYPASRDDLHNPNYPLPTQQQHPQRVQYNGKNTMQPKRGQRLPLAKPVPKNEGLNSFISYIAPS</sequence>